<dbReference type="Proteomes" id="UP000232060">
    <property type="component" value="Unassembled WGS sequence"/>
</dbReference>
<proteinExistence type="predicted"/>
<dbReference type="PROSITE" id="PS50002">
    <property type="entry name" value="SH3"/>
    <property type="match status" value="1"/>
</dbReference>
<organism evidence="3 4">
    <name type="scientific">Aeromonas lusitana</name>
    <dbReference type="NCBI Taxonomy" id="931529"/>
    <lineage>
        <taxon>Bacteria</taxon>
        <taxon>Pseudomonadati</taxon>
        <taxon>Pseudomonadota</taxon>
        <taxon>Gammaproteobacteria</taxon>
        <taxon>Aeromonadales</taxon>
        <taxon>Aeromonadaceae</taxon>
        <taxon>Aeromonas</taxon>
    </lineage>
</organism>
<keyword evidence="1" id="KW-0728">SH3 domain</keyword>
<feature type="domain" description="SH3" evidence="2">
    <location>
        <begin position="64"/>
        <end position="121"/>
    </location>
</feature>
<dbReference type="PIRSF" id="PIRSF034961">
    <property type="entry name" value="UCP034961_SH3_2"/>
    <property type="match status" value="1"/>
</dbReference>
<dbReference type="Gene3D" id="2.30.30.40">
    <property type="entry name" value="SH3 Domains"/>
    <property type="match status" value="1"/>
</dbReference>
<dbReference type="InterPro" id="IPR036028">
    <property type="entry name" value="SH3-like_dom_sf"/>
</dbReference>
<gene>
    <name evidence="3" type="ORF">CUC44_13980</name>
</gene>
<reference evidence="3 4" key="1">
    <citation type="submission" date="2017-11" db="EMBL/GenBank/DDBJ databases">
        <title>Draft genome sequence of environmental isolate Aeromonas lusitania sp. nov. MDC 2473.</title>
        <authorList>
            <person name="Colston S.M."/>
            <person name="Navarro A."/>
            <person name="Martinez-Murcia A.J."/>
            <person name="Graf J."/>
        </authorList>
    </citation>
    <scope>NUCLEOTIDE SEQUENCE [LARGE SCALE GENOMIC DNA]</scope>
    <source>
        <strain evidence="3 4">MDC 2473</strain>
    </source>
</reference>
<dbReference type="OrthoDB" id="1030757at2"/>
<dbReference type="RefSeq" id="WP_100860527.1">
    <property type="nucleotide sequence ID" value="NZ_PGCP01000021.1"/>
</dbReference>
<accession>A0A2M8H7X4</accession>
<name>A0A2M8H7X4_9GAMM</name>
<evidence type="ECO:0000259" key="2">
    <source>
        <dbReference type="PROSITE" id="PS50002"/>
    </source>
</evidence>
<dbReference type="AlphaFoldDB" id="A0A2M8H7X4"/>
<dbReference type="InterPro" id="IPR014593">
    <property type="entry name" value="UCP034961_SH3_2"/>
</dbReference>
<protein>
    <recommendedName>
        <fullName evidence="2">SH3 domain-containing protein</fullName>
    </recommendedName>
</protein>
<dbReference type="InterPro" id="IPR001452">
    <property type="entry name" value="SH3_domain"/>
</dbReference>
<dbReference type="EMBL" id="PGCP01000021">
    <property type="protein sequence ID" value="PJC92635.1"/>
    <property type="molecule type" value="Genomic_DNA"/>
</dbReference>
<dbReference type="Pfam" id="PF07653">
    <property type="entry name" value="SH3_2"/>
    <property type="match status" value="1"/>
</dbReference>
<sequence>MENNAWLVISAHRSEYPEPITFVKGTPLRVGERYEGEEDWQDWFFCQCAGQQGGWVPAQLIEWLDKGLARAREDYTARELNVQPGDQLVGHRMINGWIWCDNAEGTASGWVPLANLRERREP</sequence>
<evidence type="ECO:0000313" key="4">
    <source>
        <dbReference type="Proteomes" id="UP000232060"/>
    </source>
</evidence>
<evidence type="ECO:0000256" key="1">
    <source>
        <dbReference type="ARBA" id="ARBA00022443"/>
    </source>
</evidence>
<keyword evidence="4" id="KW-1185">Reference proteome</keyword>
<evidence type="ECO:0000313" key="3">
    <source>
        <dbReference type="EMBL" id="PJC92635.1"/>
    </source>
</evidence>
<comment type="caution">
    <text evidence="3">The sequence shown here is derived from an EMBL/GenBank/DDBJ whole genome shotgun (WGS) entry which is preliminary data.</text>
</comment>
<dbReference type="SUPFAM" id="SSF50044">
    <property type="entry name" value="SH3-domain"/>
    <property type="match status" value="2"/>
</dbReference>